<dbReference type="Proteomes" id="UP001597263">
    <property type="component" value="Unassembled WGS sequence"/>
</dbReference>
<accession>A0ABW3V745</accession>
<proteinExistence type="predicted"/>
<protein>
    <submittedName>
        <fullName evidence="1">Uncharacterized protein</fullName>
    </submittedName>
</protein>
<keyword evidence="2" id="KW-1185">Reference proteome</keyword>
<dbReference type="RefSeq" id="WP_289385052.1">
    <property type="nucleotide sequence ID" value="NZ_JAUCBM010000001.1"/>
</dbReference>
<dbReference type="EMBL" id="JBHTMA010000040">
    <property type="protein sequence ID" value="MFD1228464.1"/>
    <property type="molecule type" value="Genomic_DNA"/>
</dbReference>
<evidence type="ECO:0000313" key="1">
    <source>
        <dbReference type="EMBL" id="MFD1228464.1"/>
    </source>
</evidence>
<organism evidence="1 2">
    <name type="scientific">Pseudochrobactrum kiredjianiae</name>
    <dbReference type="NCBI Taxonomy" id="386305"/>
    <lineage>
        <taxon>Bacteria</taxon>
        <taxon>Pseudomonadati</taxon>
        <taxon>Pseudomonadota</taxon>
        <taxon>Alphaproteobacteria</taxon>
        <taxon>Hyphomicrobiales</taxon>
        <taxon>Brucellaceae</taxon>
        <taxon>Pseudochrobactrum</taxon>
    </lineage>
</organism>
<comment type="caution">
    <text evidence="1">The sequence shown here is derived from an EMBL/GenBank/DDBJ whole genome shotgun (WGS) entry which is preliminary data.</text>
</comment>
<reference evidence="2" key="1">
    <citation type="journal article" date="2019" name="Int. J. Syst. Evol. Microbiol.">
        <title>The Global Catalogue of Microorganisms (GCM) 10K type strain sequencing project: providing services to taxonomists for standard genome sequencing and annotation.</title>
        <authorList>
            <consortium name="The Broad Institute Genomics Platform"/>
            <consortium name="The Broad Institute Genome Sequencing Center for Infectious Disease"/>
            <person name="Wu L."/>
            <person name="Ma J."/>
        </authorList>
    </citation>
    <scope>NUCLEOTIDE SEQUENCE [LARGE SCALE GENOMIC DNA]</scope>
    <source>
        <strain evidence="2">CCUG 49584</strain>
    </source>
</reference>
<name>A0ABW3V745_9HYPH</name>
<sequence>MKREKIVIDLNQTEPCATGTEIARILLFCLCGSAATHQVASTDFVNSKGI</sequence>
<evidence type="ECO:0000313" key="2">
    <source>
        <dbReference type="Proteomes" id="UP001597263"/>
    </source>
</evidence>
<gene>
    <name evidence="1" type="ORF">ACFQ35_15080</name>
</gene>